<comment type="caution">
    <text evidence="1">The sequence shown here is derived from an EMBL/GenBank/DDBJ whole genome shotgun (WGS) entry which is preliminary data.</text>
</comment>
<evidence type="ECO:0000313" key="1">
    <source>
        <dbReference type="EMBL" id="PKI35070.1"/>
    </source>
</evidence>
<reference evidence="1 2" key="1">
    <citation type="submission" date="2017-11" db="EMBL/GenBank/DDBJ databases">
        <title>De-novo sequencing of pomegranate (Punica granatum L.) genome.</title>
        <authorList>
            <person name="Akparov Z."/>
            <person name="Amiraslanov A."/>
            <person name="Hajiyeva S."/>
            <person name="Abbasov M."/>
            <person name="Kaur K."/>
            <person name="Hamwieh A."/>
            <person name="Solovyev V."/>
            <person name="Salamov A."/>
            <person name="Braich B."/>
            <person name="Kosarev P."/>
            <person name="Mahmoud A."/>
            <person name="Hajiyev E."/>
            <person name="Babayeva S."/>
            <person name="Izzatullayeva V."/>
            <person name="Mammadov A."/>
            <person name="Mammadov A."/>
            <person name="Sharifova S."/>
            <person name="Ojaghi J."/>
            <person name="Eynullazada K."/>
            <person name="Bayramov B."/>
            <person name="Abdulazimova A."/>
            <person name="Shahmuradov I."/>
        </authorList>
    </citation>
    <scope>NUCLEOTIDE SEQUENCE [LARGE SCALE GENOMIC DNA]</scope>
    <source>
        <strain evidence="2">cv. AG2017</strain>
        <tissue evidence="1">Leaf</tissue>
    </source>
</reference>
<protein>
    <submittedName>
        <fullName evidence="1">Uncharacterized protein</fullName>
    </submittedName>
</protein>
<dbReference type="AlphaFoldDB" id="A0A2I0HUA2"/>
<dbReference type="EMBL" id="PGOL01005473">
    <property type="protein sequence ID" value="PKI35070.1"/>
    <property type="molecule type" value="Genomic_DNA"/>
</dbReference>
<name>A0A2I0HUA2_PUNGR</name>
<organism evidence="1 2">
    <name type="scientific">Punica granatum</name>
    <name type="common">Pomegranate</name>
    <dbReference type="NCBI Taxonomy" id="22663"/>
    <lineage>
        <taxon>Eukaryota</taxon>
        <taxon>Viridiplantae</taxon>
        <taxon>Streptophyta</taxon>
        <taxon>Embryophyta</taxon>
        <taxon>Tracheophyta</taxon>
        <taxon>Spermatophyta</taxon>
        <taxon>Magnoliopsida</taxon>
        <taxon>eudicotyledons</taxon>
        <taxon>Gunneridae</taxon>
        <taxon>Pentapetalae</taxon>
        <taxon>rosids</taxon>
        <taxon>malvids</taxon>
        <taxon>Myrtales</taxon>
        <taxon>Lythraceae</taxon>
        <taxon>Punica</taxon>
    </lineage>
</organism>
<dbReference type="Proteomes" id="UP000233551">
    <property type="component" value="Unassembled WGS sequence"/>
</dbReference>
<dbReference type="STRING" id="22663.A0A2I0HUA2"/>
<evidence type="ECO:0000313" key="2">
    <source>
        <dbReference type="Proteomes" id="UP000233551"/>
    </source>
</evidence>
<gene>
    <name evidence="1" type="ORF">CRG98_044539</name>
</gene>
<sequence length="698" mass="75422">MPGLLTRASSPSCTASSPNHLVRAPCNLAGSANTCEFTFLHRKFIEPPRSCPLQPCRFAEPPRSCLLQPCPVSYPVRDYFPAPQVCRATSLVPLATLLGLLTHASLISCTASSPSNLARASCNLTGSTNPCEFTFLHRKFAEPPRSCLLQPCRPPQVRLPTSFVPHATLPGLLTRGSLPSCTASSPNHLARAYHNLAGSAYPCEFTFLHRKFAEPPRSCLSQPSRVCLPLRIYFPAPQVRRTTSLVPLATLQTSASSLTHLVRASCNLARSANPGEFTFLHRKFAEPPRSCPLQPCRGLLTRASLLSCTASSPNHLARASCNLVGSANPCEFTFLHRKFIEPPRSCPLQPCRVCKSVRVYFPAPQLRRATSLVPLANLPGQLSCERLLSCTTNSPSHLARASCNLAGSSPSHLASAPCNLAGSVRRATSLVHLTTLPGLLARPSILSCTAIRRATSLVPLATLPGLLTCASLLSFTASSPSDLARASYNLAGSASPSEYTFLHRNSPSHLARASCNLAGSANRSPSHLARASGNLARSANPSEFTLLHRKFAEPPRSCLLQPCQCELTFLHRNSPSHLARASCNHAGYASPSEFTFLHRKFIEPPRSCPFQPCRVCKSVRIDFPAPQVRRATSLLPLSTLPGQLSRERLLTCTTSSPSHLARASGIFAGYTNPCELTFLRRKFAEPPPSCLLQPCRVC</sequence>
<proteinExistence type="predicted"/>
<accession>A0A2I0HUA2</accession>
<keyword evidence="2" id="KW-1185">Reference proteome</keyword>